<dbReference type="AlphaFoldDB" id="A0A316C1T5"/>
<dbReference type="STRING" id="1192868.GCA_000304395_03748"/>
<gene>
    <name evidence="1" type="ORF">C7441_10842</name>
</gene>
<dbReference type="RefSeq" id="WP_019173236.1">
    <property type="nucleotide sequence ID" value="NZ_QGGG01000008.1"/>
</dbReference>
<reference evidence="1 2" key="1">
    <citation type="submission" date="2018-05" db="EMBL/GenBank/DDBJ databases">
        <title>Genomic Encyclopedia of Type Strains, Phase IV (KMG-IV): sequencing the most valuable type-strain genomes for metagenomic binning, comparative biology and taxonomic classification.</title>
        <authorList>
            <person name="Goeker M."/>
        </authorList>
    </citation>
    <scope>NUCLEOTIDE SEQUENCE [LARGE SCALE GENOMIC DNA]</scope>
    <source>
        <strain evidence="1 2">DSM 6986</strain>
    </source>
</reference>
<dbReference type="Gene3D" id="6.10.250.730">
    <property type="match status" value="1"/>
</dbReference>
<name>A0A316C1T5_PSESE</name>
<evidence type="ECO:0000313" key="1">
    <source>
        <dbReference type="EMBL" id="PWJ83650.1"/>
    </source>
</evidence>
<dbReference type="OrthoDB" id="8084653at2"/>
<accession>A0A316C1T5</accession>
<dbReference type="EMBL" id="QGGG01000008">
    <property type="protein sequence ID" value="PWJ83650.1"/>
    <property type="molecule type" value="Genomic_DNA"/>
</dbReference>
<dbReference type="Proteomes" id="UP000245396">
    <property type="component" value="Unassembled WGS sequence"/>
</dbReference>
<evidence type="ECO:0000313" key="2">
    <source>
        <dbReference type="Proteomes" id="UP000245396"/>
    </source>
</evidence>
<dbReference type="Pfam" id="PF06169">
    <property type="entry name" value="DUF982"/>
    <property type="match status" value="1"/>
</dbReference>
<keyword evidence="2" id="KW-1185">Reference proteome</keyword>
<protein>
    <submittedName>
        <fullName evidence="1">Uncharacterized protein DUF982</fullName>
    </submittedName>
</protein>
<sequence>MSEKRFTKPVKIRLDKVHVIGSTREAVDFLMSVHWPGERGARHHEARDTCLKALDGVRSAAEARHAFVEAAREAGVLLEE</sequence>
<dbReference type="InterPro" id="IPR010385">
    <property type="entry name" value="DUF982"/>
</dbReference>
<organism evidence="1 2">
    <name type="scientific">Pseudaminobacter salicylatoxidans</name>
    <dbReference type="NCBI Taxonomy" id="93369"/>
    <lineage>
        <taxon>Bacteria</taxon>
        <taxon>Pseudomonadati</taxon>
        <taxon>Pseudomonadota</taxon>
        <taxon>Alphaproteobacteria</taxon>
        <taxon>Hyphomicrobiales</taxon>
        <taxon>Phyllobacteriaceae</taxon>
        <taxon>Pseudaminobacter</taxon>
    </lineage>
</organism>
<comment type="caution">
    <text evidence="1">The sequence shown here is derived from an EMBL/GenBank/DDBJ whole genome shotgun (WGS) entry which is preliminary data.</text>
</comment>
<proteinExistence type="predicted"/>